<evidence type="ECO:0000259" key="2">
    <source>
        <dbReference type="Pfam" id="PF02517"/>
    </source>
</evidence>
<dbReference type="GO" id="GO:0080120">
    <property type="term" value="P:CAAX-box protein maturation"/>
    <property type="evidence" value="ECO:0007669"/>
    <property type="project" value="UniProtKB-ARBA"/>
</dbReference>
<feature type="transmembrane region" description="Helical" evidence="1">
    <location>
        <begin position="207"/>
        <end position="225"/>
    </location>
</feature>
<dbReference type="EMBL" id="QPHM01000003">
    <property type="protein sequence ID" value="RCU44413.1"/>
    <property type="molecule type" value="Genomic_DNA"/>
</dbReference>
<feature type="transmembrane region" description="Helical" evidence="1">
    <location>
        <begin position="21"/>
        <end position="40"/>
    </location>
</feature>
<dbReference type="InterPro" id="IPR042150">
    <property type="entry name" value="MmRce1-like"/>
</dbReference>
<evidence type="ECO:0000256" key="1">
    <source>
        <dbReference type="SAM" id="Phobius"/>
    </source>
</evidence>
<feature type="transmembrane region" description="Helical" evidence="1">
    <location>
        <begin position="94"/>
        <end position="113"/>
    </location>
</feature>
<sequence length="294" mass="31801">MSIDGTRPDLAGATGLPVGSPWTFFAVTYAVTWAFWLPAIVFDVSFGTAEGVALLVAGLAGPGLGGIGFTYLVYDERGRADFWQRLRSVRRIGLRWVLVIAAVPLALSLLAAGVDRLFGGVGATWAEGVVGFAANPLTILPALFFVTLPPVLEELGWRGYVLDRLQLRWSALVSGVILGVAWSLWHLPLFFVADTYQSGLGVGTPEFWLFFVSVVPLSMALSWVYNNTSRSILAAILLHSSANFSGEIVAVTPRADVYNVWLWVLFAVAIVAIWGGKTLTRADEVPKPPLPARR</sequence>
<dbReference type="GO" id="GO:0008237">
    <property type="term" value="F:metallopeptidase activity"/>
    <property type="evidence" value="ECO:0007669"/>
    <property type="project" value="UniProtKB-KW"/>
</dbReference>
<keyword evidence="4" id="KW-1185">Reference proteome</keyword>
<comment type="caution">
    <text evidence="3">The sequence shown here is derived from an EMBL/GenBank/DDBJ whole genome shotgun (WGS) entry which is preliminary data.</text>
</comment>
<name>A0A368N2X9_9EURY</name>
<dbReference type="OrthoDB" id="28575at2157"/>
<organism evidence="3 4">
    <name type="scientific">Haloplanus salinus</name>
    <dbReference type="NCBI Taxonomy" id="1126245"/>
    <lineage>
        <taxon>Archaea</taxon>
        <taxon>Methanobacteriati</taxon>
        <taxon>Methanobacteriota</taxon>
        <taxon>Stenosarchaea group</taxon>
        <taxon>Halobacteria</taxon>
        <taxon>Halobacteriales</taxon>
        <taxon>Haloferacaceae</taxon>
        <taxon>Haloplanus</taxon>
    </lineage>
</organism>
<evidence type="ECO:0000313" key="4">
    <source>
        <dbReference type="Proteomes" id="UP000252189"/>
    </source>
</evidence>
<gene>
    <name evidence="3" type="ORF">DU504_16800</name>
</gene>
<evidence type="ECO:0000313" key="3">
    <source>
        <dbReference type="EMBL" id="RCU44413.1"/>
    </source>
</evidence>
<dbReference type="GO" id="GO:0004175">
    <property type="term" value="F:endopeptidase activity"/>
    <property type="evidence" value="ECO:0007669"/>
    <property type="project" value="UniProtKB-ARBA"/>
</dbReference>
<dbReference type="AlphaFoldDB" id="A0A368N2X9"/>
<keyword evidence="3" id="KW-0482">Metalloprotease</keyword>
<feature type="transmembrane region" description="Helical" evidence="1">
    <location>
        <begin position="52"/>
        <end position="74"/>
    </location>
</feature>
<accession>A0A368N2X9</accession>
<dbReference type="InterPro" id="IPR003675">
    <property type="entry name" value="Rce1/LyrA-like_dom"/>
</dbReference>
<dbReference type="GO" id="GO:0006508">
    <property type="term" value="P:proteolysis"/>
    <property type="evidence" value="ECO:0007669"/>
    <property type="project" value="UniProtKB-KW"/>
</dbReference>
<keyword evidence="3" id="KW-0645">Protease</keyword>
<dbReference type="RefSeq" id="WP_114450586.1">
    <property type="nucleotide sequence ID" value="NZ_QPHM01000003.1"/>
</dbReference>
<keyword evidence="3" id="KW-0378">Hydrolase</keyword>
<feature type="domain" description="CAAX prenyl protease 2/Lysostaphin resistance protein A-like" evidence="2">
    <location>
        <begin position="137"/>
        <end position="244"/>
    </location>
</feature>
<feature type="transmembrane region" description="Helical" evidence="1">
    <location>
        <begin position="258"/>
        <end position="276"/>
    </location>
</feature>
<feature type="transmembrane region" description="Helical" evidence="1">
    <location>
        <begin position="169"/>
        <end position="187"/>
    </location>
</feature>
<keyword evidence="1" id="KW-0812">Transmembrane</keyword>
<feature type="transmembrane region" description="Helical" evidence="1">
    <location>
        <begin position="125"/>
        <end position="148"/>
    </location>
</feature>
<keyword evidence="1" id="KW-1133">Transmembrane helix</keyword>
<dbReference type="Pfam" id="PF02517">
    <property type="entry name" value="Rce1-like"/>
    <property type="match status" value="1"/>
</dbReference>
<protein>
    <submittedName>
        <fullName evidence="3">CPBP family intramembrane metalloprotease</fullName>
    </submittedName>
</protein>
<proteinExistence type="predicted"/>
<keyword evidence="1" id="KW-0472">Membrane</keyword>
<reference evidence="3 4" key="1">
    <citation type="submission" date="2018-07" db="EMBL/GenBank/DDBJ databases">
        <title>Genome sequences of Haloplanus salinus JCM 18368T.</title>
        <authorList>
            <person name="Kim Y.B."/>
            <person name="Roh S.W."/>
        </authorList>
    </citation>
    <scope>NUCLEOTIDE SEQUENCE [LARGE SCALE GENOMIC DNA]</scope>
    <source>
        <strain evidence="3 4">JCM 18368</strain>
    </source>
</reference>
<dbReference type="Proteomes" id="UP000252189">
    <property type="component" value="Unassembled WGS sequence"/>
</dbReference>
<dbReference type="PANTHER" id="PTHR35797">
    <property type="entry name" value="PROTEASE-RELATED"/>
    <property type="match status" value="1"/>
</dbReference>
<dbReference type="PANTHER" id="PTHR35797:SF1">
    <property type="entry name" value="PROTEASE"/>
    <property type="match status" value="1"/>
</dbReference>